<evidence type="ECO:0000313" key="3">
    <source>
        <dbReference type="EMBL" id="SNZ07472.1"/>
    </source>
</evidence>
<name>A0A285NDB0_9HYPH</name>
<dbReference type="AlphaFoldDB" id="A0A285NDB0"/>
<evidence type="ECO:0000313" key="4">
    <source>
        <dbReference type="Proteomes" id="UP000219439"/>
    </source>
</evidence>
<keyword evidence="4" id="KW-1185">Reference proteome</keyword>
<evidence type="ECO:0000256" key="1">
    <source>
        <dbReference type="SAM" id="Phobius"/>
    </source>
</evidence>
<keyword evidence="2" id="KW-0732">Signal</keyword>
<feature type="transmembrane region" description="Helical" evidence="1">
    <location>
        <begin position="194"/>
        <end position="213"/>
    </location>
</feature>
<protein>
    <submittedName>
        <fullName evidence="3">Nickel transport protein</fullName>
    </submittedName>
</protein>
<dbReference type="OrthoDB" id="8447011at2"/>
<keyword evidence="1" id="KW-0472">Membrane</keyword>
<dbReference type="RefSeq" id="WP_097152252.1">
    <property type="nucleotide sequence ID" value="NZ_OBEL01000001.1"/>
</dbReference>
<dbReference type="Proteomes" id="UP000219439">
    <property type="component" value="Unassembled WGS sequence"/>
</dbReference>
<reference evidence="3 4" key="1">
    <citation type="submission" date="2017-09" db="EMBL/GenBank/DDBJ databases">
        <authorList>
            <person name="Ehlers B."/>
            <person name="Leendertz F.H."/>
        </authorList>
    </citation>
    <scope>NUCLEOTIDE SEQUENCE [LARGE SCALE GENOMIC DNA]</scope>
    <source>
        <strain evidence="3 4">DSM 18289</strain>
    </source>
</reference>
<feature type="signal peptide" evidence="2">
    <location>
        <begin position="1"/>
        <end position="26"/>
    </location>
</feature>
<dbReference type="EMBL" id="OBEL01000001">
    <property type="protein sequence ID" value="SNZ07472.1"/>
    <property type="molecule type" value="Genomic_DNA"/>
</dbReference>
<keyword evidence="1" id="KW-0812">Transmembrane</keyword>
<keyword evidence="1" id="KW-1133">Transmembrane helix</keyword>
<gene>
    <name evidence="3" type="ORF">SAMN06265368_0997</name>
</gene>
<proteinExistence type="predicted"/>
<evidence type="ECO:0000256" key="2">
    <source>
        <dbReference type="SAM" id="SignalP"/>
    </source>
</evidence>
<organism evidence="3 4">
    <name type="scientific">Cohaesibacter gelatinilyticus</name>
    <dbReference type="NCBI Taxonomy" id="372072"/>
    <lineage>
        <taxon>Bacteria</taxon>
        <taxon>Pseudomonadati</taxon>
        <taxon>Pseudomonadota</taxon>
        <taxon>Alphaproteobacteria</taxon>
        <taxon>Hyphomicrobiales</taxon>
        <taxon>Cohaesibacteraceae</taxon>
    </lineage>
</organism>
<accession>A0A285NDB0</accession>
<sequence>MRLLSKIIFGLALALSISISSMPAFAHKVIASAYAEGNAVEGEIGFSNGDMAKDVVVEVLDDDGNKLGETKTDEEGIFRFTPTSLIPLTFRADLGQGHVAVYRMAEDELPQIEDAAKPSATQASMVKPVGDTGSSISSSSQVIANDAMMQMINTAVKTEVAALKSELRMAVRLETKPLRKEIAAYKEKNDLQTILGGIGYIIGLFGIGFYVVARREAQKMKTNGSSSNKSEAA</sequence>
<feature type="chain" id="PRO_5012877077" evidence="2">
    <location>
        <begin position="27"/>
        <end position="233"/>
    </location>
</feature>